<dbReference type="RefSeq" id="WP_067754891.1">
    <property type="nucleotide sequence ID" value="NZ_LT907988.1"/>
</dbReference>
<dbReference type="NCBIfam" id="TIGR01611">
    <property type="entry name" value="tail_tube"/>
    <property type="match status" value="1"/>
</dbReference>
<name>A0A1C3K3F5_9BURK</name>
<evidence type="ECO:0000313" key="2">
    <source>
        <dbReference type="EMBL" id="SOE50874.1"/>
    </source>
</evidence>
<accession>A0A1C3K3F5</accession>
<dbReference type="STRING" id="1851544.ODI_01776"/>
<reference evidence="2 3" key="2">
    <citation type="submission" date="2017-08" db="EMBL/GenBank/DDBJ databases">
        <authorList>
            <person name="de Groot N.N."/>
        </authorList>
    </citation>
    <scope>NUCLEOTIDE SEQUENCE [LARGE SCALE GENOMIC DNA]</scope>
    <source>
        <strain evidence="2">Orrdi1</strain>
    </source>
</reference>
<keyword evidence="3" id="KW-1185">Reference proteome</keyword>
<sequence>MGMPSKLKNLNLYNNGSSYLGVVSSFTPPSLARKTEAWRGGGMIGAAKVDFGMDDDAMQAQWKIGGYVRQVLAQFGARTLDATQLRFAQAYQNDATNSVDNVEIVLRGRHSEIDRGEAKAGEDTEWNITTECVYYKETFNGITVLEIDIMNAVYKVDGNDINEGIRMALGLL</sequence>
<evidence type="ECO:0000313" key="3">
    <source>
        <dbReference type="Proteomes" id="UP000078558"/>
    </source>
</evidence>
<proteinExistence type="predicted"/>
<dbReference type="KEGG" id="odi:ODI_R3035"/>
<dbReference type="AlphaFoldDB" id="A0A1C3K3F5"/>
<gene>
    <name evidence="1" type="ORF">ODI_01776</name>
    <name evidence="2" type="ORF">ODI_R3035</name>
</gene>
<dbReference type="EMBL" id="FLRC01000023">
    <property type="protein sequence ID" value="SBT25968.1"/>
    <property type="molecule type" value="Genomic_DNA"/>
</dbReference>
<evidence type="ECO:0000313" key="1">
    <source>
        <dbReference type="EMBL" id="SBT25968.1"/>
    </source>
</evidence>
<dbReference type="OrthoDB" id="3078668at2"/>
<dbReference type="Pfam" id="PF04985">
    <property type="entry name" value="Phage_tube"/>
    <property type="match status" value="1"/>
</dbReference>
<dbReference type="InterPro" id="IPR006498">
    <property type="entry name" value="Tail_tube"/>
</dbReference>
<organism evidence="1 3">
    <name type="scientific">Orrella dioscoreae</name>
    <dbReference type="NCBI Taxonomy" id="1851544"/>
    <lineage>
        <taxon>Bacteria</taxon>
        <taxon>Pseudomonadati</taxon>
        <taxon>Pseudomonadota</taxon>
        <taxon>Betaproteobacteria</taxon>
        <taxon>Burkholderiales</taxon>
        <taxon>Alcaligenaceae</taxon>
        <taxon>Orrella</taxon>
    </lineage>
</organism>
<dbReference type="EMBL" id="LT907988">
    <property type="protein sequence ID" value="SOE50874.1"/>
    <property type="molecule type" value="Genomic_DNA"/>
</dbReference>
<dbReference type="Proteomes" id="UP000078558">
    <property type="component" value="Chromosome I"/>
</dbReference>
<protein>
    <submittedName>
        <fullName evidence="1">Phage major tail tube protein</fullName>
    </submittedName>
</protein>
<reference evidence="1 3" key="1">
    <citation type="submission" date="2016-06" db="EMBL/GenBank/DDBJ databases">
        <authorList>
            <person name="Kjaerup R.B."/>
            <person name="Dalgaard T.S."/>
            <person name="Juul-Madsen H.R."/>
        </authorList>
    </citation>
    <scope>NUCLEOTIDE SEQUENCE [LARGE SCALE GENOMIC DNA]</scope>
    <source>
        <strain evidence="1">Orrdi1</strain>
    </source>
</reference>